<dbReference type="PANTHER" id="PTHR23526:SF2">
    <property type="entry name" value="MAJOR FACILITATOR SUPERFAMILY (MFS) PROFILE DOMAIN-CONTAINING PROTEIN"/>
    <property type="match status" value="1"/>
</dbReference>
<feature type="transmembrane region" description="Helical" evidence="2">
    <location>
        <begin position="234"/>
        <end position="258"/>
    </location>
</feature>
<feature type="transmembrane region" description="Helical" evidence="2">
    <location>
        <begin position="295"/>
        <end position="314"/>
    </location>
</feature>
<dbReference type="Pfam" id="PF07690">
    <property type="entry name" value="MFS_1"/>
    <property type="match status" value="1"/>
</dbReference>
<feature type="transmembrane region" description="Helical" evidence="2">
    <location>
        <begin position="181"/>
        <end position="203"/>
    </location>
</feature>
<feature type="transmembrane region" description="Helical" evidence="2">
    <location>
        <begin position="28"/>
        <end position="52"/>
    </location>
</feature>
<evidence type="ECO:0000256" key="1">
    <source>
        <dbReference type="ARBA" id="ARBA00004651"/>
    </source>
</evidence>
<feature type="transmembrane region" description="Helical" evidence="2">
    <location>
        <begin position="264"/>
        <end position="283"/>
    </location>
</feature>
<feature type="transmembrane region" description="Helical" evidence="2">
    <location>
        <begin position="387"/>
        <end position="406"/>
    </location>
</feature>
<gene>
    <name evidence="3" type="ORF">ACFFJ8_13795</name>
</gene>
<feature type="transmembrane region" description="Helical" evidence="2">
    <location>
        <begin position="117"/>
        <end position="141"/>
    </location>
</feature>
<dbReference type="RefSeq" id="WP_204819524.1">
    <property type="nucleotide sequence ID" value="NZ_JANHOF010000003.1"/>
</dbReference>
<dbReference type="Proteomes" id="UP001589818">
    <property type="component" value="Unassembled WGS sequence"/>
</dbReference>
<feature type="transmembrane region" description="Helical" evidence="2">
    <location>
        <begin position="91"/>
        <end position="111"/>
    </location>
</feature>
<feature type="transmembrane region" description="Helical" evidence="2">
    <location>
        <begin position="64"/>
        <end position="84"/>
    </location>
</feature>
<feature type="transmembrane region" description="Helical" evidence="2">
    <location>
        <begin position="320"/>
        <end position="343"/>
    </location>
</feature>
<feature type="transmembrane region" description="Helical" evidence="2">
    <location>
        <begin position="153"/>
        <end position="175"/>
    </location>
</feature>
<name>A0ABV6JC41_9BACL</name>
<dbReference type="InterPro" id="IPR052528">
    <property type="entry name" value="Sugar_transport-like"/>
</dbReference>
<accession>A0ABV6JC41</accession>
<dbReference type="Gene3D" id="1.20.1250.20">
    <property type="entry name" value="MFS general substrate transporter like domains"/>
    <property type="match status" value="1"/>
</dbReference>
<keyword evidence="2" id="KW-1133">Transmembrane helix</keyword>
<evidence type="ECO:0000313" key="3">
    <source>
        <dbReference type="EMBL" id="MFC0392440.1"/>
    </source>
</evidence>
<comment type="caution">
    <text evidence="3">The sequence shown here is derived from an EMBL/GenBank/DDBJ whole genome shotgun (WGS) entry which is preliminary data.</text>
</comment>
<organism evidence="3 4">
    <name type="scientific">Paenibacillus mendelii</name>
    <dbReference type="NCBI Taxonomy" id="206163"/>
    <lineage>
        <taxon>Bacteria</taxon>
        <taxon>Bacillati</taxon>
        <taxon>Bacillota</taxon>
        <taxon>Bacilli</taxon>
        <taxon>Bacillales</taxon>
        <taxon>Paenibacillaceae</taxon>
        <taxon>Paenibacillus</taxon>
    </lineage>
</organism>
<evidence type="ECO:0000256" key="2">
    <source>
        <dbReference type="SAM" id="Phobius"/>
    </source>
</evidence>
<dbReference type="InterPro" id="IPR036259">
    <property type="entry name" value="MFS_trans_sf"/>
</dbReference>
<protein>
    <submittedName>
        <fullName evidence="3">MFS transporter</fullName>
    </submittedName>
</protein>
<feature type="transmembrane region" description="Helical" evidence="2">
    <location>
        <begin position="364"/>
        <end position="381"/>
    </location>
</feature>
<evidence type="ECO:0000313" key="4">
    <source>
        <dbReference type="Proteomes" id="UP001589818"/>
    </source>
</evidence>
<dbReference type="SUPFAM" id="SSF103473">
    <property type="entry name" value="MFS general substrate transporter"/>
    <property type="match status" value="1"/>
</dbReference>
<dbReference type="EMBL" id="JBHLVF010000017">
    <property type="protein sequence ID" value="MFC0392440.1"/>
    <property type="molecule type" value="Genomic_DNA"/>
</dbReference>
<reference evidence="3 4" key="1">
    <citation type="submission" date="2024-09" db="EMBL/GenBank/DDBJ databases">
        <authorList>
            <person name="Sun Q."/>
            <person name="Mori K."/>
        </authorList>
    </citation>
    <scope>NUCLEOTIDE SEQUENCE [LARGE SCALE GENOMIC DNA]</scope>
    <source>
        <strain evidence="3 4">CCM 4839</strain>
    </source>
</reference>
<dbReference type="PANTHER" id="PTHR23526">
    <property type="entry name" value="INTEGRAL MEMBRANE TRANSPORT PROTEIN-RELATED"/>
    <property type="match status" value="1"/>
</dbReference>
<dbReference type="InterPro" id="IPR011701">
    <property type="entry name" value="MFS"/>
</dbReference>
<proteinExistence type="predicted"/>
<sequence>MQPGIRLRSVFERRNTVSPDLRLGREALITLVIHGCFQFGASMSALFLNLYLWRLTQDLTVNGLYYILLYASLPGTFLLGGWISKRRDRMVTYRIGILMIALFYLMVIVMQEKVVDYFILFAIFNGISSGLYWSGFLVLQYDVSTDTNRIRYLAINMIVFNFAGLVGPALAGYVIQRSDGLSGYIFIFILAFIMFLIAAIVSFRIRTVVTHHRAYHLNLMGLVMRKNRRWFKGLIAFFVLGLFQGVMLFLPGILLFQTVGREDWVGYLGVFFSALTVATGYVISRKARQEDVRKYMLASSTGTLIGASFLLIDVQLWSVLIYMILFSICNPLAINTLTSYYYRLMSKLPLRGQLREESVAMREVFLNTGRVLSIAALIILSKDLESYWLPVVLVGTAALQFALLGLMKEQRASSAPAQAPATAPTFTNESK</sequence>
<keyword evidence="4" id="KW-1185">Reference proteome</keyword>
<comment type="subcellular location">
    <subcellularLocation>
        <location evidence="1">Cell membrane</location>
        <topology evidence="1">Multi-pass membrane protein</topology>
    </subcellularLocation>
</comment>
<keyword evidence="2" id="KW-0472">Membrane</keyword>
<keyword evidence="2" id="KW-0812">Transmembrane</keyword>